<feature type="domain" description="DNA polymerase zeta catalytic subunit N-terminal" evidence="1">
    <location>
        <begin position="4"/>
        <end position="54"/>
    </location>
</feature>
<dbReference type="GO" id="GO:0003887">
    <property type="term" value="F:DNA-directed DNA polymerase activity"/>
    <property type="evidence" value="ECO:0007669"/>
    <property type="project" value="TreeGrafter"/>
</dbReference>
<name>A0A183EPZ8_9BILA</name>
<accession>A0A183EPZ8</accession>
<dbReference type="InterPro" id="IPR030559">
    <property type="entry name" value="PolZ_Rev3"/>
</dbReference>
<dbReference type="WBParaSite" id="GPUH_0002306701-mRNA-1">
    <property type="protein sequence ID" value="GPUH_0002306701-mRNA-1"/>
    <property type="gene ID" value="GPUH_0002306701"/>
</dbReference>
<proteinExistence type="predicted"/>
<evidence type="ECO:0000313" key="4">
    <source>
        <dbReference type="WBParaSite" id="GPUH_0002306701-mRNA-1"/>
    </source>
</evidence>
<evidence type="ECO:0000313" key="3">
    <source>
        <dbReference type="Proteomes" id="UP000271098"/>
    </source>
</evidence>
<organism evidence="4">
    <name type="scientific">Gongylonema pulchrum</name>
    <dbReference type="NCBI Taxonomy" id="637853"/>
    <lineage>
        <taxon>Eukaryota</taxon>
        <taxon>Metazoa</taxon>
        <taxon>Ecdysozoa</taxon>
        <taxon>Nematoda</taxon>
        <taxon>Chromadorea</taxon>
        <taxon>Rhabditida</taxon>
        <taxon>Spirurina</taxon>
        <taxon>Spiruromorpha</taxon>
        <taxon>Spiruroidea</taxon>
        <taxon>Gongylonematidae</taxon>
        <taxon>Gongylonema</taxon>
    </lineage>
</organism>
<dbReference type="Pfam" id="PF24065">
    <property type="entry name" value="REV3_N"/>
    <property type="match status" value="1"/>
</dbReference>
<protein>
    <submittedName>
        <fullName evidence="4">DNA_pol_B_exo1 domain-containing protein</fullName>
    </submittedName>
</protein>
<dbReference type="Proteomes" id="UP000271098">
    <property type="component" value="Unassembled WGS sequence"/>
</dbReference>
<dbReference type="AlphaFoldDB" id="A0A183EPZ8"/>
<gene>
    <name evidence="2" type="ORF">GPUH_LOCUS23039</name>
</gene>
<keyword evidence="3" id="KW-1185">Reference proteome</keyword>
<sequence>MAGLSMRNITCDYYMERPNGFNRPKLHATAGARVPIIRMFGILHTGQKCCVNVHGVFPYIIVRTGTPFTPEFARTLRARFIRIVTENNRRHRFNPDFAIYEIRPLLAK</sequence>
<reference evidence="2 3" key="2">
    <citation type="submission" date="2018-11" db="EMBL/GenBank/DDBJ databases">
        <authorList>
            <consortium name="Pathogen Informatics"/>
        </authorList>
    </citation>
    <scope>NUCLEOTIDE SEQUENCE [LARGE SCALE GENOMIC DNA]</scope>
</reference>
<dbReference type="OrthoDB" id="2414538at2759"/>
<dbReference type="GO" id="GO:0042276">
    <property type="term" value="P:error-prone translesion synthesis"/>
    <property type="evidence" value="ECO:0007669"/>
    <property type="project" value="TreeGrafter"/>
</dbReference>
<reference evidence="4" key="1">
    <citation type="submission" date="2016-06" db="UniProtKB">
        <authorList>
            <consortium name="WormBaseParasite"/>
        </authorList>
    </citation>
    <scope>IDENTIFICATION</scope>
</reference>
<dbReference type="GO" id="GO:0016035">
    <property type="term" value="C:zeta DNA polymerase complex"/>
    <property type="evidence" value="ECO:0007669"/>
    <property type="project" value="InterPro"/>
</dbReference>
<dbReference type="PANTHER" id="PTHR45812">
    <property type="entry name" value="DNA POLYMERASE ZETA CATALYTIC SUBUNIT"/>
    <property type="match status" value="1"/>
</dbReference>
<dbReference type="InterPro" id="IPR056447">
    <property type="entry name" value="REV3_N"/>
</dbReference>
<dbReference type="Gene3D" id="3.30.342.10">
    <property type="entry name" value="DNA Polymerase, chain B, domain 1"/>
    <property type="match status" value="1"/>
</dbReference>
<evidence type="ECO:0000259" key="1">
    <source>
        <dbReference type="Pfam" id="PF24065"/>
    </source>
</evidence>
<evidence type="ECO:0000313" key="2">
    <source>
        <dbReference type="EMBL" id="VDN40890.1"/>
    </source>
</evidence>
<dbReference type="PANTHER" id="PTHR45812:SF1">
    <property type="entry name" value="DNA POLYMERASE ZETA CATALYTIC SUBUNIT"/>
    <property type="match status" value="1"/>
</dbReference>
<dbReference type="InterPro" id="IPR012337">
    <property type="entry name" value="RNaseH-like_sf"/>
</dbReference>
<dbReference type="GO" id="GO:0005634">
    <property type="term" value="C:nucleus"/>
    <property type="evidence" value="ECO:0007669"/>
    <property type="project" value="TreeGrafter"/>
</dbReference>
<dbReference type="EMBL" id="UYRT01096641">
    <property type="protein sequence ID" value="VDN40890.1"/>
    <property type="molecule type" value="Genomic_DNA"/>
</dbReference>
<dbReference type="GO" id="GO:0000724">
    <property type="term" value="P:double-strand break repair via homologous recombination"/>
    <property type="evidence" value="ECO:0007669"/>
    <property type="project" value="TreeGrafter"/>
</dbReference>
<dbReference type="SUPFAM" id="SSF53098">
    <property type="entry name" value="Ribonuclease H-like"/>
    <property type="match status" value="1"/>
</dbReference>